<dbReference type="WBParaSite" id="Hba_21172">
    <property type="protein sequence ID" value="Hba_21172"/>
    <property type="gene ID" value="Hba_21172"/>
</dbReference>
<evidence type="ECO:0000313" key="3">
    <source>
        <dbReference type="WBParaSite" id="Hba_21172"/>
    </source>
</evidence>
<reference evidence="3" key="1">
    <citation type="submission" date="2016-11" db="UniProtKB">
        <authorList>
            <consortium name="WormBaseParasite"/>
        </authorList>
    </citation>
    <scope>IDENTIFICATION</scope>
</reference>
<proteinExistence type="predicted"/>
<protein>
    <submittedName>
        <fullName evidence="3">U7-Nephitoxin-Nsp1a_1</fullName>
    </submittedName>
</protein>
<evidence type="ECO:0000313" key="2">
    <source>
        <dbReference type="Proteomes" id="UP000095283"/>
    </source>
</evidence>
<evidence type="ECO:0000256" key="1">
    <source>
        <dbReference type="SAM" id="SignalP"/>
    </source>
</evidence>
<accession>A0A1I7XV12</accession>
<feature type="chain" id="PRO_5009311525" evidence="1">
    <location>
        <begin position="18"/>
        <end position="76"/>
    </location>
</feature>
<sequence length="76" mass="8794">MASIFLALVIMLSGVLCLKGEEELVLVNEDGDSVDSQGRFPGHVVLRPDYTFWNMVNAIRNMFDMRTEKRWQRDCE</sequence>
<name>A0A1I7XV12_HETBA</name>
<keyword evidence="2" id="KW-1185">Reference proteome</keyword>
<feature type="signal peptide" evidence="1">
    <location>
        <begin position="1"/>
        <end position="17"/>
    </location>
</feature>
<dbReference type="Proteomes" id="UP000095283">
    <property type="component" value="Unplaced"/>
</dbReference>
<keyword evidence="1" id="KW-0732">Signal</keyword>
<organism evidence="2 3">
    <name type="scientific">Heterorhabditis bacteriophora</name>
    <name type="common">Entomopathogenic nematode worm</name>
    <dbReference type="NCBI Taxonomy" id="37862"/>
    <lineage>
        <taxon>Eukaryota</taxon>
        <taxon>Metazoa</taxon>
        <taxon>Ecdysozoa</taxon>
        <taxon>Nematoda</taxon>
        <taxon>Chromadorea</taxon>
        <taxon>Rhabditida</taxon>
        <taxon>Rhabditina</taxon>
        <taxon>Rhabditomorpha</taxon>
        <taxon>Strongyloidea</taxon>
        <taxon>Heterorhabditidae</taxon>
        <taxon>Heterorhabditis</taxon>
    </lineage>
</organism>
<dbReference type="AlphaFoldDB" id="A0A1I7XV12"/>